<evidence type="ECO:0000256" key="2">
    <source>
        <dbReference type="ARBA" id="ARBA00004245"/>
    </source>
</evidence>
<dbReference type="PRINTS" id="PR00190">
    <property type="entry name" value="ACTIN"/>
</dbReference>
<evidence type="ECO:0000256" key="9">
    <source>
        <dbReference type="ARBA" id="ARBA00049360"/>
    </source>
</evidence>
<dbReference type="FunFam" id="3.30.420.40:FF:000218">
    <property type="entry name" value="actin, alpha sarcomeric/skeletal-like"/>
    <property type="match status" value="1"/>
</dbReference>
<dbReference type="Pfam" id="PF00022">
    <property type="entry name" value="Actin"/>
    <property type="match status" value="1"/>
</dbReference>
<dbReference type="FunFam" id="3.30.420.40:FF:000291">
    <property type="entry name" value="Actin, alpha skeletal muscle"/>
    <property type="match status" value="1"/>
</dbReference>
<comment type="function">
    <text evidence="1">Actins are highly conserved proteins that are involved in various types of cell motility and are ubiquitously expressed in all eukaryotic cells.</text>
</comment>
<comment type="similarity">
    <text evidence="3 10">Belongs to the actin family.</text>
</comment>
<keyword evidence="7" id="KW-0067">ATP-binding</keyword>
<evidence type="ECO:0000256" key="5">
    <source>
        <dbReference type="ARBA" id="ARBA00022741"/>
    </source>
</evidence>
<gene>
    <name evidence="11" type="ORF">GGI25_000188</name>
</gene>
<dbReference type="InterPro" id="IPR004000">
    <property type="entry name" value="Actin"/>
</dbReference>
<evidence type="ECO:0008006" key="13">
    <source>
        <dbReference type="Google" id="ProtNLM"/>
    </source>
</evidence>
<evidence type="ECO:0000256" key="10">
    <source>
        <dbReference type="RuleBase" id="RU000487"/>
    </source>
</evidence>
<dbReference type="GO" id="GO:0005524">
    <property type="term" value="F:ATP binding"/>
    <property type="evidence" value="ECO:0007669"/>
    <property type="project" value="UniProtKB-KW"/>
</dbReference>
<evidence type="ECO:0000256" key="6">
    <source>
        <dbReference type="ARBA" id="ARBA00022801"/>
    </source>
</evidence>
<accession>A0A9W8G8E6</accession>
<keyword evidence="8" id="KW-0206">Cytoskeleton</keyword>
<reference evidence="11" key="1">
    <citation type="submission" date="2022-07" db="EMBL/GenBank/DDBJ databases">
        <title>Phylogenomic reconstructions and comparative analyses of Kickxellomycotina fungi.</title>
        <authorList>
            <person name="Reynolds N.K."/>
            <person name="Stajich J.E."/>
            <person name="Barry K."/>
            <person name="Grigoriev I.V."/>
            <person name="Crous P."/>
            <person name="Smith M.E."/>
        </authorList>
    </citation>
    <scope>NUCLEOTIDE SEQUENCE</scope>
    <source>
        <strain evidence="11">NRRL 3115</strain>
    </source>
</reference>
<dbReference type="PROSITE" id="PS00432">
    <property type="entry name" value="ACTINS_2"/>
    <property type="match status" value="1"/>
</dbReference>
<evidence type="ECO:0000256" key="1">
    <source>
        <dbReference type="ARBA" id="ARBA00003520"/>
    </source>
</evidence>
<evidence type="ECO:0000313" key="12">
    <source>
        <dbReference type="Proteomes" id="UP001151518"/>
    </source>
</evidence>
<evidence type="ECO:0000313" key="11">
    <source>
        <dbReference type="EMBL" id="KAJ2680884.1"/>
    </source>
</evidence>
<comment type="caution">
    <text evidence="11">The sequence shown here is derived from an EMBL/GenBank/DDBJ whole genome shotgun (WGS) entry which is preliminary data.</text>
</comment>
<keyword evidence="4" id="KW-0963">Cytoplasm</keyword>
<dbReference type="Proteomes" id="UP001151518">
    <property type="component" value="Unassembled WGS sequence"/>
</dbReference>
<organism evidence="11 12">
    <name type="scientific">Coemansia spiralis</name>
    <dbReference type="NCBI Taxonomy" id="417178"/>
    <lineage>
        <taxon>Eukaryota</taxon>
        <taxon>Fungi</taxon>
        <taxon>Fungi incertae sedis</taxon>
        <taxon>Zoopagomycota</taxon>
        <taxon>Kickxellomycotina</taxon>
        <taxon>Kickxellomycetes</taxon>
        <taxon>Kickxellales</taxon>
        <taxon>Kickxellaceae</taxon>
        <taxon>Coemansia</taxon>
    </lineage>
</organism>
<dbReference type="SMART" id="SM00268">
    <property type="entry name" value="ACTIN"/>
    <property type="match status" value="1"/>
</dbReference>
<dbReference type="InterPro" id="IPR004001">
    <property type="entry name" value="Actin_CS"/>
</dbReference>
<dbReference type="Gene3D" id="3.90.640.10">
    <property type="entry name" value="Actin, Chain A, domain 4"/>
    <property type="match status" value="1"/>
</dbReference>
<protein>
    <recommendedName>
        <fullName evidence="13">Actin</fullName>
    </recommendedName>
</protein>
<comment type="subcellular location">
    <subcellularLocation>
        <location evidence="2">Cytoplasm</location>
        <location evidence="2">Cytoskeleton</location>
    </subcellularLocation>
</comment>
<dbReference type="GO" id="GO:0016787">
    <property type="term" value="F:hydrolase activity"/>
    <property type="evidence" value="ECO:0007669"/>
    <property type="project" value="UniProtKB-KW"/>
</dbReference>
<keyword evidence="5" id="KW-0547">Nucleotide-binding</keyword>
<proteinExistence type="inferred from homology"/>
<sequence length="384" mass="42754">MLIKRKHYITTTDKAAVVIDNGSDTCKAGFAGDETPRVVFPSIVGRPRQHSTVVGESQKDFYVGDEALSKSGILTLRYPVEHGIVTNGDNMEKIWHHTFYNELHVLPEEHPVLLTEVSHNPTANREKMTQVMFEIFNTPALYASIQAVLSLYASDRTTGLVVELGDGVTQIVAVHEGYALPRAILHLGLAGRDLTDYFAKILTERGYSFTTTSDKQVVHDIKEKLCCVALDFEQELQASAVSKSLEKDYRLPDGQVITISNDRFRCPEVLFQPSFVGTGYYGIHETIYSSVMRCDADIRKDLYGSIVLSGGNTMFPGMSDRLQKELTSLATSAMKIKIVAPQERKYSAWIGGSILASLPTFQQIWISKVEYDEAGSSIVHRKCF</sequence>
<dbReference type="PANTHER" id="PTHR11937">
    <property type="entry name" value="ACTIN"/>
    <property type="match status" value="1"/>
</dbReference>
<dbReference type="FunFam" id="3.90.640.10:FF:000001">
    <property type="entry name" value="Actin, muscle"/>
    <property type="match status" value="1"/>
</dbReference>
<dbReference type="Gene3D" id="3.30.420.40">
    <property type="match status" value="2"/>
</dbReference>
<dbReference type="InterPro" id="IPR043129">
    <property type="entry name" value="ATPase_NBD"/>
</dbReference>
<evidence type="ECO:0000256" key="4">
    <source>
        <dbReference type="ARBA" id="ARBA00022490"/>
    </source>
</evidence>
<dbReference type="EMBL" id="JANBTW010000002">
    <property type="protein sequence ID" value="KAJ2680884.1"/>
    <property type="molecule type" value="Genomic_DNA"/>
</dbReference>
<comment type="catalytic activity">
    <reaction evidence="9">
        <text>ATP + H2O = ADP + phosphate + H(+)</text>
        <dbReference type="Rhea" id="RHEA:13065"/>
        <dbReference type="ChEBI" id="CHEBI:15377"/>
        <dbReference type="ChEBI" id="CHEBI:15378"/>
        <dbReference type="ChEBI" id="CHEBI:30616"/>
        <dbReference type="ChEBI" id="CHEBI:43474"/>
        <dbReference type="ChEBI" id="CHEBI:456216"/>
    </reaction>
</comment>
<name>A0A9W8G8E6_9FUNG</name>
<evidence type="ECO:0000256" key="3">
    <source>
        <dbReference type="ARBA" id="ARBA00006752"/>
    </source>
</evidence>
<dbReference type="SUPFAM" id="SSF53067">
    <property type="entry name" value="Actin-like ATPase domain"/>
    <property type="match status" value="2"/>
</dbReference>
<dbReference type="OrthoDB" id="5132116at2759"/>
<evidence type="ECO:0000256" key="8">
    <source>
        <dbReference type="ARBA" id="ARBA00023212"/>
    </source>
</evidence>
<keyword evidence="6" id="KW-0378">Hydrolase</keyword>
<evidence type="ECO:0000256" key="7">
    <source>
        <dbReference type="ARBA" id="ARBA00022840"/>
    </source>
</evidence>
<dbReference type="FunFam" id="3.30.420.40:FF:000058">
    <property type="entry name" value="Putative actin-related protein 5"/>
    <property type="match status" value="1"/>
</dbReference>
<dbReference type="AlphaFoldDB" id="A0A9W8G8E6"/>
<dbReference type="GO" id="GO:0005856">
    <property type="term" value="C:cytoskeleton"/>
    <property type="evidence" value="ECO:0007669"/>
    <property type="project" value="UniProtKB-SubCell"/>
</dbReference>